<dbReference type="PANTHER" id="PTHR33169">
    <property type="entry name" value="PADR-FAMILY TRANSCRIPTIONAL REGULATOR"/>
    <property type="match status" value="1"/>
</dbReference>
<feature type="domain" description="Transcription regulator PadR N-terminal" evidence="1">
    <location>
        <begin position="19"/>
        <end position="91"/>
    </location>
</feature>
<accession>A0A9D1VP29</accession>
<dbReference type="InterPro" id="IPR036390">
    <property type="entry name" value="WH_DNA-bd_sf"/>
</dbReference>
<dbReference type="AlphaFoldDB" id="A0A9D1VP29"/>
<reference evidence="2" key="2">
    <citation type="submission" date="2021-04" db="EMBL/GenBank/DDBJ databases">
        <authorList>
            <person name="Gilroy R."/>
        </authorList>
    </citation>
    <scope>NUCLEOTIDE SEQUENCE</scope>
    <source>
        <strain evidence="2">ChiHjej12B11-1927</strain>
    </source>
</reference>
<dbReference type="Proteomes" id="UP000824230">
    <property type="component" value="Unassembled WGS sequence"/>
</dbReference>
<dbReference type="PANTHER" id="PTHR33169:SF14">
    <property type="entry name" value="TRANSCRIPTIONAL REGULATOR RV3488"/>
    <property type="match status" value="1"/>
</dbReference>
<reference evidence="2" key="1">
    <citation type="journal article" date="2021" name="PeerJ">
        <title>Extensive microbial diversity within the chicken gut microbiome revealed by metagenomics and culture.</title>
        <authorList>
            <person name="Gilroy R."/>
            <person name="Ravi A."/>
            <person name="Getino M."/>
            <person name="Pursley I."/>
            <person name="Horton D.L."/>
            <person name="Alikhan N.F."/>
            <person name="Baker D."/>
            <person name="Gharbi K."/>
            <person name="Hall N."/>
            <person name="Watson M."/>
            <person name="Adriaenssens E.M."/>
            <person name="Foster-Nyarko E."/>
            <person name="Jarju S."/>
            <person name="Secka A."/>
            <person name="Antonio M."/>
            <person name="Oren A."/>
            <person name="Chaudhuri R.R."/>
            <person name="La Ragione R."/>
            <person name="Hildebrand F."/>
            <person name="Pallen M.J."/>
        </authorList>
    </citation>
    <scope>NUCLEOTIDE SEQUENCE</scope>
    <source>
        <strain evidence="2">ChiHjej12B11-1927</strain>
    </source>
</reference>
<dbReference type="SUPFAM" id="SSF46785">
    <property type="entry name" value="Winged helix' DNA-binding domain"/>
    <property type="match status" value="1"/>
</dbReference>
<dbReference type="InterPro" id="IPR036388">
    <property type="entry name" value="WH-like_DNA-bd_sf"/>
</dbReference>
<dbReference type="EMBL" id="DXFG01000275">
    <property type="protein sequence ID" value="HIX38619.1"/>
    <property type="molecule type" value="Genomic_DNA"/>
</dbReference>
<evidence type="ECO:0000313" key="3">
    <source>
        <dbReference type="Proteomes" id="UP000824230"/>
    </source>
</evidence>
<dbReference type="InterPro" id="IPR052509">
    <property type="entry name" value="Metal_resp_DNA-bind_regulator"/>
</dbReference>
<evidence type="ECO:0000313" key="2">
    <source>
        <dbReference type="EMBL" id="HIX38619.1"/>
    </source>
</evidence>
<dbReference type="InterPro" id="IPR005149">
    <property type="entry name" value="Tscrpt_reg_PadR_N"/>
</dbReference>
<proteinExistence type="predicted"/>
<evidence type="ECO:0000259" key="1">
    <source>
        <dbReference type="Pfam" id="PF03551"/>
    </source>
</evidence>
<dbReference type="Pfam" id="PF03551">
    <property type="entry name" value="PadR"/>
    <property type="match status" value="1"/>
</dbReference>
<comment type="caution">
    <text evidence="2">The sequence shown here is derived from an EMBL/GenBank/DDBJ whole genome shotgun (WGS) entry which is preliminary data.</text>
</comment>
<gene>
    <name evidence="2" type="ORF">H9738_12255</name>
</gene>
<protein>
    <submittedName>
        <fullName evidence="2">PadR family transcriptional regulator</fullName>
    </submittedName>
</protein>
<dbReference type="Gene3D" id="1.10.10.10">
    <property type="entry name" value="Winged helix-like DNA-binding domain superfamily/Winged helix DNA-binding domain"/>
    <property type="match status" value="1"/>
</dbReference>
<sequence length="112" mass="13100">MNIEKWKSQILRGTLEYCVLLLLRQTPRYGYEILQELNAYPFIASTESTIYPLLRRLEKEGYLYSFWRDSAEGLPPRKYYALTDEGQQYLNVLSKEWNNLSNIISALKGGSP</sequence>
<name>A0A9D1VP29_9FIRM</name>
<organism evidence="2 3">
    <name type="scientific">Candidatus Blautia pullistercoris</name>
    <dbReference type="NCBI Taxonomy" id="2838499"/>
    <lineage>
        <taxon>Bacteria</taxon>
        <taxon>Bacillati</taxon>
        <taxon>Bacillota</taxon>
        <taxon>Clostridia</taxon>
        <taxon>Lachnospirales</taxon>
        <taxon>Lachnospiraceae</taxon>
        <taxon>Blautia</taxon>
    </lineage>
</organism>